<dbReference type="AlphaFoldDB" id="A0AAJ6AIS7"/>
<accession>A0AAJ6AIS7</accession>
<dbReference type="Proteomes" id="UP001224674">
    <property type="component" value="Chromosome"/>
</dbReference>
<dbReference type="SUPFAM" id="SSF81606">
    <property type="entry name" value="PP2C-like"/>
    <property type="match status" value="1"/>
</dbReference>
<name>A0AAJ6AIS7_9MICC</name>
<keyword evidence="3" id="KW-1185">Reference proteome</keyword>
<proteinExistence type="predicted"/>
<organism evidence="2 3">
    <name type="scientific">Auritidibacter ignavus</name>
    <dbReference type="NCBI Taxonomy" id="678932"/>
    <lineage>
        <taxon>Bacteria</taxon>
        <taxon>Bacillati</taxon>
        <taxon>Actinomycetota</taxon>
        <taxon>Actinomycetes</taxon>
        <taxon>Micrococcales</taxon>
        <taxon>Micrococcaceae</taxon>
        <taxon>Auritidibacter</taxon>
    </lineage>
</organism>
<dbReference type="Pfam" id="PF13672">
    <property type="entry name" value="PP2C_2"/>
    <property type="match status" value="1"/>
</dbReference>
<dbReference type="Gene3D" id="3.60.40.10">
    <property type="entry name" value="PPM-type phosphatase domain"/>
    <property type="match status" value="1"/>
</dbReference>
<sequence>MSSSYRFRSGVATDVGHRRDTNEDSYGTADDLFIVADGMGGHDAGEVASALTVKALLTGREEHGDKLVELTDLQQWLTTGNKEVFDYSNGRAGTTVTLLCAVKHEGVERLAVINVGDSRTYLYRSADEQLVQLTEDHSVVQEMLRSGHITADEARHHRAKNMITRAVGSQLRLTADVMMLDAAVGDRFLLCSDGLSNAVDHHEIGLVLTSAQTPQDAADTFIEQALDLDGSDNITAVVVEVLDAPPETDHQKVQQ</sequence>
<dbReference type="CDD" id="cd00143">
    <property type="entry name" value="PP2Cc"/>
    <property type="match status" value="1"/>
</dbReference>
<dbReference type="SMART" id="SM00332">
    <property type="entry name" value="PP2Cc"/>
    <property type="match status" value="1"/>
</dbReference>
<dbReference type="InterPro" id="IPR036457">
    <property type="entry name" value="PPM-type-like_dom_sf"/>
</dbReference>
<dbReference type="EMBL" id="CP122566">
    <property type="protein sequence ID" value="WGH94251.1"/>
    <property type="molecule type" value="Genomic_DNA"/>
</dbReference>
<evidence type="ECO:0000313" key="3">
    <source>
        <dbReference type="Proteomes" id="UP001224674"/>
    </source>
</evidence>
<dbReference type="PROSITE" id="PS51746">
    <property type="entry name" value="PPM_2"/>
    <property type="match status" value="1"/>
</dbReference>
<gene>
    <name evidence="2" type="ORF">QDX21_05535</name>
</gene>
<evidence type="ECO:0000313" key="2">
    <source>
        <dbReference type="EMBL" id="WGH94251.1"/>
    </source>
</evidence>
<dbReference type="InterPro" id="IPR015655">
    <property type="entry name" value="PP2C"/>
</dbReference>
<dbReference type="GO" id="GO:0004722">
    <property type="term" value="F:protein serine/threonine phosphatase activity"/>
    <property type="evidence" value="ECO:0007669"/>
    <property type="project" value="InterPro"/>
</dbReference>
<dbReference type="SMART" id="SM00331">
    <property type="entry name" value="PP2C_SIG"/>
    <property type="match status" value="1"/>
</dbReference>
<dbReference type="RefSeq" id="WP_279675330.1">
    <property type="nucleotide sequence ID" value="NZ_CP122566.1"/>
</dbReference>
<dbReference type="PANTHER" id="PTHR47992">
    <property type="entry name" value="PROTEIN PHOSPHATASE"/>
    <property type="match status" value="1"/>
</dbReference>
<reference evidence="2 3" key="1">
    <citation type="submission" date="2023-03" db="EMBL/GenBank/DDBJ databases">
        <title>Complete genome sequences of several Auritidibacter ignavus strains isolated from ear infections.</title>
        <authorList>
            <person name="Baehr T."/>
            <person name="Baumhoegger A.M."/>
        </authorList>
    </citation>
    <scope>NUCLEOTIDE SEQUENCE [LARGE SCALE GENOMIC DNA]</scope>
    <source>
        <strain evidence="2 3">BABAE-6</strain>
    </source>
</reference>
<evidence type="ECO:0000259" key="1">
    <source>
        <dbReference type="PROSITE" id="PS51746"/>
    </source>
</evidence>
<protein>
    <submittedName>
        <fullName evidence="2">Protein phosphatase 2C domain-containing protein</fullName>
    </submittedName>
</protein>
<dbReference type="InterPro" id="IPR001932">
    <property type="entry name" value="PPM-type_phosphatase-like_dom"/>
</dbReference>
<feature type="domain" description="PPM-type phosphatase" evidence="1">
    <location>
        <begin position="8"/>
        <end position="241"/>
    </location>
</feature>